<dbReference type="eggNOG" id="COG1729">
    <property type="taxonomic scope" value="Bacteria"/>
</dbReference>
<dbReference type="EMBL" id="CP002116">
    <property type="protein sequence ID" value="ADK82304.1"/>
    <property type="molecule type" value="Genomic_DNA"/>
</dbReference>
<dbReference type="Pfam" id="PF13525">
    <property type="entry name" value="YfiO"/>
    <property type="match status" value="1"/>
</dbReference>
<dbReference type="InterPro" id="IPR019734">
    <property type="entry name" value="TPR_rpt"/>
</dbReference>
<feature type="signal peptide" evidence="5">
    <location>
        <begin position="1"/>
        <end position="28"/>
    </location>
</feature>
<dbReference type="STRING" id="573413.Spirs_3206"/>
<dbReference type="PANTHER" id="PTHR45586">
    <property type="entry name" value="TPR REPEAT-CONTAINING PROTEIN PA4667"/>
    <property type="match status" value="1"/>
</dbReference>
<dbReference type="eggNOG" id="COG4105">
    <property type="taxonomic scope" value="Bacteria"/>
</dbReference>
<evidence type="ECO:0000313" key="7">
    <source>
        <dbReference type="EMBL" id="ADK82304.1"/>
    </source>
</evidence>
<dbReference type="SMART" id="SM00671">
    <property type="entry name" value="SEL1"/>
    <property type="match status" value="2"/>
</dbReference>
<dbReference type="RefSeq" id="WP_013255763.1">
    <property type="nucleotide sequence ID" value="NC_014364.1"/>
</dbReference>
<dbReference type="SUPFAM" id="SSF48452">
    <property type="entry name" value="TPR-like"/>
    <property type="match status" value="4"/>
</dbReference>
<sequence>MISSHTFFSHKRWILLFLCFFTAMGSLAAQDEASALFREAETRFRKGDYLFALQRYEELIRQYPVSEYVADAQFRRAVILYRTGKAEEALSLFERVEKRYASTRFRRYIPFWKGVALFTLDRFESAASALATYLASSPDQLQAEAGRYLALSYQKLGDADKAAEAAVASLGSLSSDDGAFPYTLSLALSLLLEAGKVDQALALLQPVDPARFSADWQQRLGFFKAEALYRSGEEEESIPWYVSSLDAPADTSAPAYERLYSIYRKLGMEEEQNELFDRAMIALASRPEMLNRFLLQAGIEQFHEGSRELAESNLRRVLRTSGNADRLDLASLYLARIRADQGDRDDAIRILQEREKDSGSLDQELLFTLALFLSDAEQWDAATRRLDTFLGRYPDSLHRDQAEYLRAYCEYRLGHLSRSLNLVDNIFRSGYAGENTRSLLRLKARIHMGLKDYRSSIESLKEYIPLAPDDLEARLDLLRLYYQVREYHQVISDAPSLLKEYQEKNRSIEYLLGLSLVAVKEYDQALDVFDRMLSRKIDDDITPYARFYAGWAAYRTGAYSRAVDFFRAVYTDNPDHELSARSRYLSGWALYTLGSYKDAALAFGEYSRQMSGSEAEKGLFMYAKSYAAAGDVGRASSGFQELSGKKSSAYADDALYEYAQMMQNNGNDEEAIRSYYQLWQQFKSSPYAGDALYNRGELLFLSGQYRKAGEAFYFYRTRFPKGALVDASLHYGALAARKEAAPFQAVLLWEKLIDEHPKSAFYPEALQGCAELYRQAGEYRKSIAMYTKLLDFYPDIAKKANAEREIETLGKMLQGTGSREAALQVTIEQESTGTKKGVEAMVELGRLYYDRYDRQEEKAKSLLEKVVAEKDRFPAPAAEAYYLLGEMAAEKGEAKKAVEHFLDAAALGGEGDTSARSLYRAAEVAADAGDHDLAQTMVRQIERSFPDSEWTLRGRELLEDRR</sequence>
<dbReference type="AlphaFoldDB" id="E1R5H6"/>
<keyword evidence="2" id="KW-0677">Repeat</keyword>
<proteinExistence type="predicted"/>
<keyword evidence="1 5" id="KW-0732">Signal</keyword>
<dbReference type="HOGENOM" id="CLU_305634_0_0_12"/>
<organism evidence="7 8">
    <name type="scientific">Sediminispirochaeta smaragdinae (strain DSM 11293 / JCM 15392 / SEBR 4228)</name>
    <name type="common">Spirochaeta smaragdinae</name>
    <dbReference type="NCBI Taxonomy" id="573413"/>
    <lineage>
        <taxon>Bacteria</taxon>
        <taxon>Pseudomonadati</taxon>
        <taxon>Spirochaetota</taxon>
        <taxon>Spirochaetia</taxon>
        <taxon>Spirochaetales</taxon>
        <taxon>Spirochaetaceae</taxon>
        <taxon>Sediminispirochaeta</taxon>
    </lineage>
</organism>
<reference evidence="7 8" key="1">
    <citation type="journal article" date="2010" name="Stand. Genomic Sci.">
        <title>Complete genome sequence of Spirochaeta smaragdinae type strain (SEBR 4228).</title>
        <authorList>
            <person name="Mavromatis K."/>
            <person name="Yasawong M."/>
            <person name="Chertkov O."/>
            <person name="Lapidus A."/>
            <person name="Lucas S."/>
            <person name="Nolan M."/>
            <person name="Del Rio T.G."/>
            <person name="Tice H."/>
            <person name="Cheng J.F."/>
            <person name="Pitluck S."/>
            <person name="Liolios K."/>
            <person name="Ivanova N."/>
            <person name="Tapia R."/>
            <person name="Han C."/>
            <person name="Bruce D."/>
            <person name="Goodwin L."/>
            <person name="Pati A."/>
            <person name="Chen A."/>
            <person name="Palaniappan K."/>
            <person name="Land M."/>
            <person name="Hauser L."/>
            <person name="Chang Y.J."/>
            <person name="Jeffries C.D."/>
            <person name="Detter J.C."/>
            <person name="Rohde M."/>
            <person name="Brambilla E."/>
            <person name="Spring S."/>
            <person name="Goker M."/>
            <person name="Sikorski J."/>
            <person name="Woyke T."/>
            <person name="Bristow J."/>
            <person name="Eisen J.A."/>
            <person name="Markowitz V."/>
            <person name="Hugenholtz P."/>
            <person name="Klenk H.P."/>
            <person name="Kyrpides N.C."/>
        </authorList>
    </citation>
    <scope>NUCLEOTIDE SEQUENCE [LARGE SCALE GENOMIC DNA]</scope>
    <source>
        <strain evidence="8">DSM 11293 / JCM 15392 / SEBR 4228</strain>
    </source>
</reference>
<dbReference type="InterPro" id="IPR011990">
    <property type="entry name" value="TPR-like_helical_dom_sf"/>
</dbReference>
<keyword evidence="3 4" id="KW-0802">TPR repeat</keyword>
<feature type="repeat" description="TPR" evidence="4">
    <location>
        <begin position="878"/>
        <end position="911"/>
    </location>
</feature>
<evidence type="ECO:0000256" key="5">
    <source>
        <dbReference type="SAM" id="SignalP"/>
    </source>
</evidence>
<dbReference type="Proteomes" id="UP000002318">
    <property type="component" value="Chromosome"/>
</dbReference>
<protein>
    <submittedName>
        <fullName evidence="7">TPR repeat-containing protein</fullName>
    </submittedName>
</protein>
<evidence type="ECO:0000256" key="2">
    <source>
        <dbReference type="ARBA" id="ARBA00022737"/>
    </source>
</evidence>
<evidence type="ECO:0000256" key="1">
    <source>
        <dbReference type="ARBA" id="ARBA00022729"/>
    </source>
</evidence>
<accession>E1R5H6</accession>
<dbReference type="SMART" id="SM00028">
    <property type="entry name" value="TPR"/>
    <property type="match status" value="10"/>
</dbReference>
<feature type="domain" description="Outer membrane lipoprotein BamD-like" evidence="6">
    <location>
        <begin position="31"/>
        <end position="122"/>
    </location>
</feature>
<dbReference type="InterPro" id="IPR006597">
    <property type="entry name" value="Sel1-like"/>
</dbReference>
<evidence type="ECO:0000313" key="8">
    <source>
        <dbReference type="Proteomes" id="UP000002318"/>
    </source>
</evidence>
<dbReference type="OrthoDB" id="366037at2"/>
<evidence type="ECO:0000256" key="4">
    <source>
        <dbReference type="PROSITE-ProRule" id="PRU00339"/>
    </source>
</evidence>
<dbReference type="KEGG" id="ssm:Spirs_3206"/>
<evidence type="ECO:0000259" key="6">
    <source>
        <dbReference type="Pfam" id="PF13525"/>
    </source>
</evidence>
<keyword evidence="8" id="KW-1185">Reference proteome</keyword>
<dbReference type="eggNOG" id="COG3071">
    <property type="taxonomic scope" value="Bacteria"/>
</dbReference>
<dbReference type="InterPro" id="IPR051012">
    <property type="entry name" value="CellSynth/LPSAsmb/PSIAsmb"/>
</dbReference>
<dbReference type="Gene3D" id="1.25.40.10">
    <property type="entry name" value="Tetratricopeptide repeat domain"/>
    <property type="match status" value="6"/>
</dbReference>
<name>E1R5H6_SEDSS</name>
<gene>
    <name evidence="7" type="ordered locus">Spirs_3206</name>
</gene>
<dbReference type="Pfam" id="PF13174">
    <property type="entry name" value="TPR_6"/>
    <property type="match status" value="1"/>
</dbReference>
<feature type="repeat" description="TPR" evidence="4">
    <location>
        <begin position="506"/>
        <end position="539"/>
    </location>
</feature>
<feature type="chain" id="PRO_5003150477" evidence="5">
    <location>
        <begin position="29"/>
        <end position="962"/>
    </location>
</feature>
<dbReference type="InterPro" id="IPR039565">
    <property type="entry name" value="BamD-like"/>
</dbReference>
<dbReference type="Pfam" id="PF13432">
    <property type="entry name" value="TPR_16"/>
    <property type="match status" value="2"/>
</dbReference>
<dbReference type="PANTHER" id="PTHR45586:SF1">
    <property type="entry name" value="LIPOPOLYSACCHARIDE ASSEMBLY PROTEIN B"/>
    <property type="match status" value="1"/>
</dbReference>
<evidence type="ECO:0000256" key="3">
    <source>
        <dbReference type="ARBA" id="ARBA00022803"/>
    </source>
</evidence>
<dbReference type="PROSITE" id="PS50005">
    <property type="entry name" value="TPR"/>
    <property type="match status" value="3"/>
</dbReference>
<feature type="repeat" description="TPR" evidence="4">
    <location>
        <begin position="763"/>
        <end position="796"/>
    </location>
</feature>